<dbReference type="Pfam" id="PF00158">
    <property type="entry name" value="Sigma54_activat"/>
    <property type="match status" value="1"/>
</dbReference>
<dbReference type="PROSITE" id="PS00676">
    <property type="entry name" value="SIGMA54_INTERACT_2"/>
    <property type="match status" value="1"/>
</dbReference>
<keyword evidence="12" id="KW-1185">Reference proteome</keyword>
<dbReference type="GO" id="GO:0005524">
    <property type="term" value="F:ATP binding"/>
    <property type="evidence" value="ECO:0007669"/>
    <property type="project" value="UniProtKB-KW"/>
</dbReference>
<keyword evidence="4" id="KW-0238">DNA-binding</keyword>
<keyword evidence="5" id="KW-0010">Activator</keyword>
<dbReference type="FunFam" id="3.40.50.300:FF:000006">
    <property type="entry name" value="DNA-binding transcriptional regulator NtrC"/>
    <property type="match status" value="1"/>
</dbReference>
<keyword evidence="7" id="KW-0597">Phosphoprotein</keyword>
<name>A0A848LTD3_9BACT</name>
<dbReference type="InterPro" id="IPR003593">
    <property type="entry name" value="AAA+_ATPase"/>
</dbReference>
<dbReference type="EMBL" id="JABBJJ010000290">
    <property type="protein sequence ID" value="NMO21036.1"/>
    <property type="molecule type" value="Genomic_DNA"/>
</dbReference>
<keyword evidence="2" id="KW-0067">ATP-binding</keyword>
<dbReference type="AlphaFoldDB" id="A0A848LTD3"/>
<dbReference type="PROSITE" id="PS00688">
    <property type="entry name" value="SIGMA54_INTERACT_3"/>
    <property type="match status" value="1"/>
</dbReference>
<protein>
    <submittedName>
        <fullName evidence="11">Sigma-54-dependent Fis family transcriptional regulator</fullName>
    </submittedName>
</protein>
<dbReference type="RefSeq" id="WP_169350237.1">
    <property type="nucleotide sequence ID" value="NZ_JABBJJ010000290.1"/>
</dbReference>
<sequence length="458" mass="49872">MSRILVIEDEPIIRTELRRLLVRAGHDVSEAGSVQEASSDYALDSFDLVLSDLRLPGAPGTDVIGMCPGVPVLIMTSYATVKSAVDAMKLGAVDYIAKPFDHDELLMQVERVLREGKLARQNAALKREVEQAHPVSGMVGSSAAMREVFDRIRKVAPSPATVLVLGESGTGKELVARAIHAQSPRADGPLVAVNCAAIPEGLLESELFGHEKGAFTGAQAAHAGLVEAAHGGTLFLDEIGELPAPAQARLLRMLQDGEVRRVGSTRPRKVDVRIVAATHRDLPRRVQEGSFRQDLYFRLRVVEIRLPPLRERGEDLPALAKHLLDKACRKVGRAQATFSPEAMTALTSHPWPGNVRELENAIERAVILADGQVVTPDLLALELPEGSVGATEAEARDSGEGELEEGASSPDSMEEYFRRFVLEHQDHMGETELAKRLGISRKALWEKRQKLGIPRTRA</sequence>
<dbReference type="PROSITE" id="PS50110">
    <property type="entry name" value="RESPONSE_REGULATORY"/>
    <property type="match status" value="1"/>
</dbReference>
<dbReference type="InterPro" id="IPR058031">
    <property type="entry name" value="AAA_lid_NorR"/>
</dbReference>
<dbReference type="InterPro" id="IPR002078">
    <property type="entry name" value="Sigma_54_int"/>
</dbReference>
<accession>A0A848LTD3</accession>
<dbReference type="Gene3D" id="3.40.50.2300">
    <property type="match status" value="1"/>
</dbReference>
<dbReference type="PROSITE" id="PS00675">
    <property type="entry name" value="SIGMA54_INTERACT_1"/>
    <property type="match status" value="1"/>
</dbReference>
<dbReference type="SUPFAM" id="SSF52172">
    <property type="entry name" value="CheY-like"/>
    <property type="match status" value="1"/>
</dbReference>
<dbReference type="GO" id="GO:0000160">
    <property type="term" value="P:phosphorelay signal transduction system"/>
    <property type="evidence" value="ECO:0007669"/>
    <property type="project" value="InterPro"/>
</dbReference>
<evidence type="ECO:0000259" key="10">
    <source>
        <dbReference type="PROSITE" id="PS50110"/>
    </source>
</evidence>
<organism evidence="11 12">
    <name type="scientific">Pyxidicoccus fallax</name>
    <dbReference type="NCBI Taxonomy" id="394095"/>
    <lineage>
        <taxon>Bacteria</taxon>
        <taxon>Pseudomonadati</taxon>
        <taxon>Myxococcota</taxon>
        <taxon>Myxococcia</taxon>
        <taxon>Myxococcales</taxon>
        <taxon>Cystobacterineae</taxon>
        <taxon>Myxococcaceae</taxon>
        <taxon>Pyxidicoccus</taxon>
    </lineage>
</organism>
<reference evidence="11 12" key="1">
    <citation type="submission" date="2020-04" db="EMBL/GenBank/DDBJ databases">
        <title>Draft genome of Pyxidicoccus fallax type strain.</title>
        <authorList>
            <person name="Whitworth D.E."/>
        </authorList>
    </citation>
    <scope>NUCLEOTIDE SEQUENCE [LARGE SCALE GENOMIC DNA]</scope>
    <source>
        <strain evidence="11 12">DSM 14698</strain>
    </source>
</reference>
<evidence type="ECO:0000256" key="2">
    <source>
        <dbReference type="ARBA" id="ARBA00022840"/>
    </source>
</evidence>
<dbReference type="Pfam" id="PF00072">
    <property type="entry name" value="Response_reg"/>
    <property type="match status" value="1"/>
</dbReference>
<dbReference type="PANTHER" id="PTHR32071">
    <property type="entry name" value="TRANSCRIPTIONAL REGULATORY PROTEIN"/>
    <property type="match status" value="1"/>
</dbReference>
<evidence type="ECO:0000313" key="11">
    <source>
        <dbReference type="EMBL" id="NMO21036.1"/>
    </source>
</evidence>
<feature type="modified residue" description="4-aspartylphosphate" evidence="7">
    <location>
        <position position="52"/>
    </location>
</feature>
<evidence type="ECO:0000256" key="8">
    <source>
        <dbReference type="SAM" id="MobiDB-lite"/>
    </source>
</evidence>
<dbReference type="InterPro" id="IPR027417">
    <property type="entry name" value="P-loop_NTPase"/>
</dbReference>
<feature type="region of interest" description="Disordered" evidence="8">
    <location>
        <begin position="385"/>
        <end position="412"/>
    </location>
</feature>
<dbReference type="CDD" id="cd00156">
    <property type="entry name" value="REC"/>
    <property type="match status" value="1"/>
</dbReference>
<dbReference type="GO" id="GO:0006355">
    <property type="term" value="P:regulation of DNA-templated transcription"/>
    <property type="evidence" value="ECO:0007669"/>
    <property type="project" value="InterPro"/>
</dbReference>
<evidence type="ECO:0000256" key="7">
    <source>
        <dbReference type="PROSITE-ProRule" id="PRU00169"/>
    </source>
</evidence>
<keyword evidence="3" id="KW-0805">Transcription regulation</keyword>
<dbReference type="PANTHER" id="PTHR32071:SF117">
    <property type="entry name" value="PTS-DEPENDENT DIHYDROXYACETONE KINASE OPERON REGULATORY PROTEIN-RELATED"/>
    <property type="match status" value="1"/>
</dbReference>
<evidence type="ECO:0000259" key="9">
    <source>
        <dbReference type="PROSITE" id="PS50045"/>
    </source>
</evidence>
<dbReference type="PROSITE" id="PS50045">
    <property type="entry name" value="SIGMA54_INTERACT_4"/>
    <property type="match status" value="1"/>
</dbReference>
<dbReference type="SUPFAM" id="SSF52540">
    <property type="entry name" value="P-loop containing nucleoside triphosphate hydrolases"/>
    <property type="match status" value="1"/>
</dbReference>
<gene>
    <name evidence="11" type="ORF">HG543_40240</name>
</gene>
<dbReference type="InterPro" id="IPR025662">
    <property type="entry name" value="Sigma_54_int_dom_ATP-bd_1"/>
</dbReference>
<dbReference type="GO" id="GO:0003677">
    <property type="term" value="F:DNA binding"/>
    <property type="evidence" value="ECO:0007669"/>
    <property type="project" value="UniProtKB-KW"/>
</dbReference>
<feature type="domain" description="Sigma-54 factor interaction" evidence="9">
    <location>
        <begin position="138"/>
        <end position="367"/>
    </location>
</feature>
<dbReference type="CDD" id="cd00009">
    <property type="entry name" value="AAA"/>
    <property type="match status" value="1"/>
</dbReference>
<dbReference type="Pfam" id="PF25601">
    <property type="entry name" value="AAA_lid_14"/>
    <property type="match status" value="1"/>
</dbReference>
<evidence type="ECO:0000256" key="5">
    <source>
        <dbReference type="ARBA" id="ARBA00023159"/>
    </source>
</evidence>
<dbReference type="Proteomes" id="UP000518300">
    <property type="component" value="Unassembled WGS sequence"/>
</dbReference>
<dbReference type="Gene3D" id="3.40.50.300">
    <property type="entry name" value="P-loop containing nucleotide triphosphate hydrolases"/>
    <property type="match status" value="1"/>
</dbReference>
<dbReference type="Gene3D" id="1.10.8.60">
    <property type="match status" value="1"/>
</dbReference>
<dbReference type="SMART" id="SM00448">
    <property type="entry name" value="REC"/>
    <property type="match status" value="1"/>
</dbReference>
<evidence type="ECO:0000256" key="6">
    <source>
        <dbReference type="ARBA" id="ARBA00023163"/>
    </source>
</evidence>
<dbReference type="InterPro" id="IPR001789">
    <property type="entry name" value="Sig_transdc_resp-reg_receiver"/>
</dbReference>
<dbReference type="FunFam" id="1.10.8.60:FF:000014">
    <property type="entry name" value="DNA-binding transcriptional regulator NtrC"/>
    <property type="match status" value="1"/>
</dbReference>
<comment type="caution">
    <text evidence="11">The sequence shown here is derived from an EMBL/GenBank/DDBJ whole genome shotgun (WGS) entry which is preliminary data.</text>
</comment>
<feature type="domain" description="Response regulatory" evidence="10">
    <location>
        <begin position="3"/>
        <end position="113"/>
    </location>
</feature>
<keyword evidence="1" id="KW-0547">Nucleotide-binding</keyword>
<keyword evidence="6" id="KW-0804">Transcription</keyword>
<proteinExistence type="predicted"/>
<dbReference type="InterPro" id="IPR011006">
    <property type="entry name" value="CheY-like_superfamily"/>
</dbReference>
<evidence type="ECO:0000313" key="12">
    <source>
        <dbReference type="Proteomes" id="UP000518300"/>
    </source>
</evidence>
<dbReference type="InterPro" id="IPR025944">
    <property type="entry name" value="Sigma_54_int_dom_CS"/>
</dbReference>
<dbReference type="SMART" id="SM00382">
    <property type="entry name" value="AAA"/>
    <property type="match status" value="1"/>
</dbReference>
<evidence type="ECO:0000256" key="4">
    <source>
        <dbReference type="ARBA" id="ARBA00023125"/>
    </source>
</evidence>
<dbReference type="InterPro" id="IPR025943">
    <property type="entry name" value="Sigma_54_int_dom_ATP-bd_2"/>
</dbReference>
<evidence type="ECO:0000256" key="1">
    <source>
        <dbReference type="ARBA" id="ARBA00022741"/>
    </source>
</evidence>
<evidence type="ECO:0000256" key="3">
    <source>
        <dbReference type="ARBA" id="ARBA00023015"/>
    </source>
</evidence>